<proteinExistence type="predicted"/>
<dbReference type="VEuPathDB" id="AmoebaDB:FDP41_011072"/>
<reference evidence="1 2" key="1">
    <citation type="journal article" date="2019" name="Sci. Rep.">
        <title>Nanopore sequencing improves the draft genome of the human pathogenic amoeba Naegleria fowleri.</title>
        <authorList>
            <person name="Liechti N."/>
            <person name="Schurch N."/>
            <person name="Bruggmann R."/>
            <person name="Wittwer M."/>
        </authorList>
    </citation>
    <scope>NUCLEOTIDE SEQUENCE [LARGE SCALE GENOMIC DNA]</scope>
    <source>
        <strain evidence="1 2">ATCC 30894</strain>
    </source>
</reference>
<gene>
    <name evidence="1" type="ORF">FDP41_011072</name>
</gene>
<dbReference type="VEuPathDB" id="AmoebaDB:NF0092100"/>
<organism evidence="1 2">
    <name type="scientific">Naegleria fowleri</name>
    <name type="common">Brain eating amoeba</name>
    <dbReference type="NCBI Taxonomy" id="5763"/>
    <lineage>
        <taxon>Eukaryota</taxon>
        <taxon>Discoba</taxon>
        <taxon>Heterolobosea</taxon>
        <taxon>Tetramitia</taxon>
        <taxon>Eutetramitia</taxon>
        <taxon>Vahlkampfiidae</taxon>
        <taxon>Naegleria</taxon>
    </lineage>
</organism>
<comment type="caution">
    <text evidence="1">The sequence shown here is derived from an EMBL/GenBank/DDBJ whole genome shotgun (WGS) entry which is preliminary data.</text>
</comment>
<dbReference type="VEuPathDB" id="AmoebaDB:NfTy_016800"/>
<evidence type="ECO:0000313" key="2">
    <source>
        <dbReference type="Proteomes" id="UP000444721"/>
    </source>
</evidence>
<evidence type="ECO:0000313" key="1">
    <source>
        <dbReference type="EMBL" id="KAF0983094.1"/>
    </source>
</evidence>
<protein>
    <submittedName>
        <fullName evidence="1">Uncharacterized protein</fullName>
    </submittedName>
</protein>
<accession>A0A6A5C993</accession>
<dbReference type="Proteomes" id="UP000444721">
    <property type="component" value="Unassembled WGS sequence"/>
</dbReference>
<dbReference type="OMA" id="KEERMWT"/>
<sequence length="124" mass="14293">MQPRLYSVRIANELPSVCAVTVFFKAAEGEDRDEETHTLPVNVAHVFEERENLFVDNIEVVTEDNTYTFSGPYLNHDSQRETFFIVQSKHGVELRIRDKELKTKYDYSDVIGPSSSDNKDVISY</sequence>
<dbReference type="AlphaFoldDB" id="A0A6A5C993"/>
<dbReference type="OrthoDB" id="10276681at2759"/>
<dbReference type="RefSeq" id="XP_044567807.1">
    <property type="nucleotide sequence ID" value="XM_044701441.1"/>
</dbReference>
<name>A0A6A5C993_NAEFO</name>
<keyword evidence="2" id="KW-1185">Reference proteome</keyword>
<dbReference type="GeneID" id="68118287"/>
<dbReference type="EMBL" id="VFQX01000007">
    <property type="protein sequence ID" value="KAF0983094.1"/>
    <property type="molecule type" value="Genomic_DNA"/>
</dbReference>